<organism evidence="1 2">
    <name type="scientific">Glossina austeni</name>
    <name type="common">Savannah tsetse fly</name>
    <dbReference type="NCBI Taxonomy" id="7395"/>
    <lineage>
        <taxon>Eukaryota</taxon>
        <taxon>Metazoa</taxon>
        <taxon>Ecdysozoa</taxon>
        <taxon>Arthropoda</taxon>
        <taxon>Hexapoda</taxon>
        <taxon>Insecta</taxon>
        <taxon>Pterygota</taxon>
        <taxon>Neoptera</taxon>
        <taxon>Endopterygota</taxon>
        <taxon>Diptera</taxon>
        <taxon>Brachycera</taxon>
        <taxon>Muscomorpha</taxon>
        <taxon>Hippoboscoidea</taxon>
        <taxon>Glossinidae</taxon>
        <taxon>Glossina</taxon>
    </lineage>
</organism>
<proteinExistence type="predicted"/>
<evidence type="ECO:0000313" key="2">
    <source>
        <dbReference type="Proteomes" id="UP000078200"/>
    </source>
</evidence>
<dbReference type="AlphaFoldDB" id="A0A1A9UX99"/>
<sequence>MIEQLLYSCLRQTFKTIQNCWDFRLIMQNNRCTFAMILISFIWLQTMDVRLCYQMGEVEEIFTKLNDFEPLNGKRSQLAASSVGKPEEIFSAKDSIESNYNEYPMIVPKKRTSLLLDRLVMALHHALAKKQNASQFIDNVHSDRSDVYSRIRHDENELKSGETSKDAQLDDDMYSDDEPDLGMDYNFRDLNSIHRATGQTVSWIIKA</sequence>
<keyword evidence="2" id="KW-1185">Reference proteome</keyword>
<evidence type="ECO:0000313" key="1">
    <source>
        <dbReference type="EnsemblMetazoa" id="GAUT018801-PA"/>
    </source>
</evidence>
<dbReference type="VEuPathDB" id="VectorBase:GAUT018801"/>
<accession>A0A1A9UX99</accession>
<reference evidence="1" key="1">
    <citation type="submission" date="2020-05" db="UniProtKB">
        <authorList>
            <consortium name="EnsemblMetazoa"/>
        </authorList>
    </citation>
    <scope>IDENTIFICATION</scope>
    <source>
        <strain evidence="1">TTRI</strain>
    </source>
</reference>
<dbReference type="Proteomes" id="UP000078200">
    <property type="component" value="Unassembled WGS sequence"/>
</dbReference>
<name>A0A1A9UX99_GLOAU</name>
<protein>
    <submittedName>
        <fullName evidence="1">Uncharacterized protein</fullName>
    </submittedName>
</protein>
<dbReference type="EnsemblMetazoa" id="GAUT018801-RA">
    <property type="protein sequence ID" value="GAUT018801-PA"/>
    <property type="gene ID" value="GAUT018801"/>
</dbReference>